<accession>A0A1D8N9G9</accession>
<dbReference type="VEuPathDB" id="FungiDB:YALI1_C04532g"/>
<gene>
    <name evidence="2" type="ORF">YALI1_C04532g</name>
</gene>
<dbReference type="Proteomes" id="UP000182444">
    <property type="component" value="Chromosome 1C"/>
</dbReference>
<feature type="signal peptide" evidence="1">
    <location>
        <begin position="1"/>
        <end position="19"/>
    </location>
</feature>
<name>A0A1D8N9G9_YARLL</name>
<organism evidence="2 3">
    <name type="scientific">Yarrowia lipolytica</name>
    <name type="common">Candida lipolytica</name>
    <dbReference type="NCBI Taxonomy" id="4952"/>
    <lineage>
        <taxon>Eukaryota</taxon>
        <taxon>Fungi</taxon>
        <taxon>Dikarya</taxon>
        <taxon>Ascomycota</taxon>
        <taxon>Saccharomycotina</taxon>
        <taxon>Dipodascomycetes</taxon>
        <taxon>Dipodascales</taxon>
        <taxon>Dipodascales incertae sedis</taxon>
        <taxon>Yarrowia</taxon>
    </lineage>
</organism>
<proteinExistence type="predicted"/>
<protein>
    <submittedName>
        <fullName evidence="2">Uncharacterized protein</fullName>
    </submittedName>
</protein>
<evidence type="ECO:0000256" key="1">
    <source>
        <dbReference type="SAM" id="SignalP"/>
    </source>
</evidence>
<evidence type="ECO:0000313" key="3">
    <source>
        <dbReference type="Proteomes" id="UP000182444"/>
    </source>
</evidence>
<evidence type="ECO:0000313" key="2">
    <source>
        <dbReference type="EMBL" id="AOW02282.1"/>
    </source>
</evidence>
<sequence>MGCVCWILSCLSYFKCRHASMGLLSCLYRQCSSTITVAGPQCRCRVGEFIDVKVKLKLKSLEDEVG</sequence>
<reference evidence="2 3" key="1">
    <citation type="journal article" date="2016" name="PLoS ONE">
        <title>Sequence Assembly of Yarrowia lipolytica Strain W29/CLIB89 Shows Transposable Element Diversity.</title>
        <authorList>
            <person name="Magnan C."/>
            <person name="Yu J."/>
            <person name="Chang I."/>
            <person name="Jahn E."/>
            <person name="Kanomata Y."/>
            <person name="Wu J."/>
            <person name="Zeller M."/>
            <person name="Oakes M."/>
            <person name="Baldi P."/>
            <person name="Sandmeyer S."/>
        </authorList>
    </citation>
    <scope>NUCLEOTIDE SEQUENCE [LARGE SCALE GENOMIC DNA]</scope>
    <source>
        <strain evidence="3">CLIB89(W29)</strain>
    </source>
</reference>
<dbReference type="EMBL" id="CP017555">
    <property type="protein sequence ID" value="AOW02282.1"/>
    <property type="molecule type" value="Genomic_DNA"/>
</dbReference>
<dbReference type="GeneID" id="94582836"/>
<dbReference type="AlphaFoldDB" id="A0A1D8N9G9"/>
<feature type="chain" id="PRO_5009110397" evidence="1">
    <location>
        <begin position="20"/>
        <end position="66"/>
    </location>
</feature>
<keyword evidence="1" id="KW-0732">Signal</keyword>
<dbReference type="RefSeq" id="XP_068138295.1">
    <property type="nucleotide sequence ID" value="XM_068282194.1"/>
</dbReference>